<dbReference type="RefSeq" id="WP_027841257.1">
    <property type="nucleotide sequence ID" value="NZ_LMTZ01000137.1"/>
</dbReference>
<feature type="transmembrane region" description="Helical" evidence="1">
    <location>
        <begin position="21"/>
        <end position="42"/>
    </location>
</feature>
<comment type="caution">
    <text evidence="2">The sequence shown here is derived from an EMBL/GenBank/DDBJ whole genome shotgun (WGS) entry which is preliminary data.</text>
</comment>
<feature type="transmembrane region" description="Helical" evidence="1">
    <location>
        <begin position="68"/>
        <end position="94"/>
    </location>
</feature>
<proteinExistence type="predicted"/>
<dbReference type="Proteomes" id="UP000053372">
    <property type="component" value="Unassembled WGS sequence"/>
</dbReference>
<reference evidence="2 3" key="1">
    <citation type="journal article" date="2015" name="Genome Announc.">
        <title>Draft Genome of the Euendolithic (true boring) Cyanobacterium Mastigocoleus testarum strain BC008.</title>
        <authorList>
            <person name="Guida B.S."/>
            <person name="Garcia-Pichel F."/>
        </authorList>
    </citation>
    <scope>NUCLEOTIDE SEQUENCE [LARGE SCALE GENOMIC DNA]</scope>
    <source>
        <strain evidence="2 3">BC008</strain>
    </source>
</reference>
<keyword evidence="1" id="KW-0472">Membrane</keyword>
<feature type="transmembrane region" description="Helical" evidence="1">
    <location>
        <begin position="199"/>
        <end position="224"/>
    </location>
</feature>
<protein>
    <submittedName>
        <fullName evidence="2">Uncharacterized protein</fullName>
    </submittedName>
</protein>
<dbReference type="OrthoDB" id="483907at2"/>
<accession>A0A0V7ZG09</accession>
<organism evidence="2 3">
    <name type="scientific">Mastigocoleus testarum BC008</name>
    <dbReference type="NCBI Taxonomy" id="371196"/>
    <lineage>
        <taxon>Bacteria</taxon>
        <taxon>Bacillati</taxon>
        <taxon>Cyanobacteriota</taxon>
        <taxon>Cyanophyceae</taxon>
        <taxon>Nostocales</taxon>
        <taxon>Hapalosiphonaceae</taxon>
        <taxon>Mastigocoleus</taxon>
    </lineage>
</organism>
<keyword evidence="1" id="KW-1133">Transmembrane helix</keyword>
<evidence type="ECO:0000313" key="2">
    <source>
        <dbReference type="EMBL" id="KST63509.1"/>
    </source>
</evidence>
<dbReference type="EMBL" id="LMTZ01000137">
    <property type="protein sequence ID" value="KST63509.1"/>
    <property type="molecule type" value="Genomic_DNA"/>
</dbReference>
<keyword evidence="1" id="KW-0812">Transmembrane</keyword>
<evidence type="ECO:0000313" key="3">
    <source>
        <dbReference type="Proteomes" id="UP000053372"/>
    </source>
</evidence>
<feature type="transmembrane region" description="Helical" evidence="1">
    <location>
        <begin position="148"/>
        <end position="172"/>
    </location>
</feature>
<name>A0A0V7ZG09_9CYAN</name>
<dbReference type="AlphaFoldDB" id="A0A0V7ZG09"/>
<keyword evidence="3" id="KW-1185">Reference proteome</keyword>
<sequence>MRAGNWGKSSSSGRRRAKAPWYLTTLYWCLYGALGWAAYLNISPYEKMVRYLTGQVQYFDLWEFLSNIWVIGPIFAAISQVFTFGVGAVLWACFQIPEVLPLILLGHGLFLKAFIQQADSAQKYQVKDGDDFALKIAKRAANRLPTEVLSNLLLIMAFAYLLDLFLCCIINPPVLNGTIFDLVTVIATGQYSRLDWDAIGLNLIILFAVETIILGIIFVGKLMYFMRQSSN</sequence>
<gene>
    <name evidence="2" type="ORF">BC008_13680</name>
</gene>
<evidence type="ECO:0000256" key="1">
    <source>
        <dbReference type="SAM" id="Phobius"/>
    </source>
</evidence>